<proteinExistence type="predicted"/>
<dbReference type="Proteomes" id="UP000275267">
    <property type="component" value="Unassembled WGS sequence"/>
</dbReference>
<protein>
    <submittedName>
        <fullName evidence="2">Uncharacterized protein</fullName>
    </submittedName>
</protein>
<evidence type="ECO:0000313" key="2">
    <source>
        <dbReference type="EMBL" id="RLM74034.1"/>
    </source>
</evidence>
<dbReference type="AlphaFoldDB" id="A0A3L6Q5U7"/>
<evidence type="ECO:0000256" key="1">
    <source>
        <dbReference type="SAM" id="MobiDB-lite"/>
    </source>
</evidence>
<name>A0A3L6Q5U7_PANMI</name>
<organism evidence="2 3">
    <name type="scientific">Panicum miliaceum</name>
    <name type="common">Proso millet</name>
    <name type="synonym">Broomcorn millet</name>
    <dbReference type="NCBI Taxonomy" id="4540"/>
    <lineage>
        <taxon>Eukaryota</taxon>
        <taxon>Viridiplantae</taxon>
        <taxon>Streptophyta</taxon>
        <taxon>Embryophyta</taxon>
        <taxon>Tracheophyta</taxon>
        <taxon>Spermatophyta</taxon>
        <taxon>Magnoliopsida</taxon>
        <taxon>Liliopsida</taxon>
        <taxon>Poales</taxon>
        <taxon>Poaceae</taxon>
        <taxon>PACMAD clade</taxon>
        <taxon>Panicoideae</taxon>
        <taxon>Panicodae</taxon>
        <taxon>Paniceae</taxon>
        <taxon>Panicinae</taxon>
        <taxon>Panicum</taxon>
        <taxon>Panicum sect. Panicum</taxon>
    </lineage>
</organism>
<feature type="region of interest" description="Disordered" evidence="1">
    <location>
        <begin position="171"/>
        <end position="212"/>
    </location>
</feature>
<gene>
    <name evidence="2" type="ORF">C2845_PM15G02090</name>
</gene>
<feature type="compositionally biased region" description="Low complexity" evidence="1">
    <location>
        <begin position="179"/>
        <end position="191"/>
    </location>
</feature>
<reference evidence="3" key="1">
    <citation type="journal article" date="2019" name="Nat. Commun.">
        <title>The genome of broomcorn millet.</title>
        <authorList>
            <person name="Zou C."/>
            <person name="Miki D."/>
            <person name="Li D."/>
            <person name="Tang Q."/>
            <person name="Xiao L."/>
            <person name="Rajput S."/>
            <person name="Deng P."/>
            <person name="Jia W."/>
            <person name="Huang R."/>
            <person name="Zhang M."/>
            <person name="Sun Y."/>
            <person name="Hu J."/>
            <person name="Fu X."/>
            <person name="Schnable P.S."/>
            <person name="Li F."/>
            <person name="Zhang H."/>
            <person name="Feng B."/>
            <person name="Zhu X."/>
            <person name="Liu R."/>
            <person name="Schnable J.C."/>
            <person name="Zhu J.-K."/>
            <person name="Zhang H."/>
        </authorList>
    </citation>
    <scope>NUCLEOTIDE SEQUENCE [LARGE SCALE GENOMIC DNA]</scope>
</reference>
<dbReference type="EMBL" id="PQIB02000013">
    <property type="protein sequence ID" value="RLM74034.1"/>
    <property type="molecule type" value="Genomic_DNA"/>
</dbReference>
<dbReference type="PANTHER" id="PTHR33026">
    <property type="entry name" value="OS06G0360600 PROTEIN"/>
    <property type="match status" value="1"/>
</dbReference>
<keyword evidence="3" id="KW-1185">Reference proteome</keyword>
<dbReference type="PANTHER" id="PTHR33026:SF7">
    <property type="entry name" value="OS03G0100275 PROTEIN"/>
    <property type="match status" value="1"/>
</dbReference>
<sequence length="212" mass="23060">MVEVVLLLAKLQKLKAEKLTHATVALSFAKRLTQLMQERVHPEYEYSGRDDPTRVQNRKVSHSEAHKRVTLIVSGEVRDKGCPKAYCLKRPTTEEKIVSFWCPAPLPEGQQGKAVDPSAGLALPAVDVGSFSFDSYIESKLDDVVEVSGPATGASSARKKWCPIRKVATSKAQWGGVASRGRSSTPPSTSRVEAETAAEKAGLTTPMPEEEE</sequence>
<comment type="caution">
    <text evidence="2">The sequence shown here is derived from an EMBL/GenBank/DDBJ whole genome shotgun (WGS) entry which is preliminary data.</text>
</comment>
<accession>A0A3L6Q5U7</accession>
<evidence type="ECO:0000313" key="3">
    <source>
        <dbReference type="Proteomes" id="UP000275267"/>
    </source>
</evidence>